<keyword evidence="3" id="KW-0804">Transcription</keyword>
<keyword evidence="5" id="KW-1133">Transmembrane helix</keyword>
<dbReference type="InterPro" id="IPR009057">
    <property type="entry name" value="Homeodomain-like_sf"/>
</dbReference>
<gene>
    <name evidence="7" type="ORF">CLV62_101164</name>
</gene>
<keyword evidence="5" id="KW-0812">Transmembrane</keyword>
<dbReference type="SUPFAM" id="SSF48452">
    <property type="entry name" value="TPR-like"/>
    <property type="match status" value="2"/>
</dbReference>
<name>A0A2V3PWE0_9BACT</name>
<proteinExistence type="predicted"/>
<evidence type="ECO:0000259" key="6">
    <source>
        <dbReference type="PROSITE" id="PS01124"/>
    </source>
</evidence>
<protein>
    <submittedName>
        <fullName evidence="7">AraC-like DNA-binding protein</fullName>
    </submittedName>
</protein>
<comment type="caution">
    <text evidence="7">The sequence shown here is derived from an EMBL/GenBank/DDBJ whole genome shotgun (WGS) entry which is preliminary data.</text>
</comment>
<feature type="transmembrane region" description="Helical" evidence="5">
    <location>
        <begin position="7"/>
        <end position="24"/>
    </location>
</feature>
<dbReference type="GO" id="GO:0043565">
    <property type="term" value="F:sequence-specific DNA binding"/>
    <property type="evidence" value="ECO:0007669"/>
    <property type="project" value="InterPro"/>
</dbReference>
<evidence type="ECO:0000256" key="3">
    <source>
        <dbReference type="ARBA" id="ARBA00023163"/>
    </source>
</evidence>
<keyword evidence="4" id="KW-0802">TPR repeat</keyword>
<keyword evidence="1" id="KW-0805">Transcription regulation</keyword>
<dbReference type="PANTHER" id="PTHR43280:SF2">
    <property type="entry name" value="HTH-TYPE TRANSCRIPTIONAL REGULATOR EXSA"/>
    <property type="match status" value="1"/>
</dbReference>
<dbReference type="SMART" id="SM00342">
    <property type="entry name" value="HTH_ARAC"/>
    <property type="match status" value="1"/>
</dbReference>
<evidence type="ECO:0000313" key="7">
    <source>
        <dbReference type="EMBL" id="PXV68898.1"/>
    </source>
</evidence>
<sequence>MWNKKILGFKPFIYIISIITLIILSTSCNKKGNEEDVRKLEELKQAYLWNNSTEKGVGYIRQLKEESLRLGNDRYTGNAYYYLSNYYLLELSKRDSVPFALEEAKKYFKRAGYKQGEVLAESSLAHYLIEEGSYELALKNIYSLLNDIQNSNDYYQQASVYSVLGKIYLYSGKSDEALESFDKASEAYQKVDSLQDISREYTFHILMKSIAASYAKKKELALSYAYEHKSRLENLKLSETSRKNVNYIGDLAIAEGLLDLDRVKEAECPLERAQAYVEEVGDSSYRYVNAINMVLSKYYFKKHNYERAFQYLEALVPDKQPNLDYIAAQELKSEILFAKGDYKNAFALKSALIQFSDSIKSTSTSKQLERLRSTLQMEMQEKENELNARYTRMIIISLSLLCVLLIILLWIKVQNAKKNKKKNELIFSQYRDLDRYTNKEVDLLSEESPENNPERALFEKIKSHLYTGEAFLDPDISRESLALELGTNRQYLTEAIQENTGMTFMEYINDMRLCYARRLLSYSIDLPIDEVYITSGFNSKSTFYRLFKQKYDLTPKEIREIAANQK</sequence>
<evidence type="ECO:0000256" key="2">
    <source>
        <dbReference type="ARBA" id="ARBA00023125"/>
    </source>
</evidence>
<feature type="transmembrane region" description="Helical" evidence="5">
    <location>
        <begin position="390"/>
        <end position="411"/>
    </location>
</feature>
<dbReference type="PROSITE" id="PS01124">
    <property type="entry name" value="HTH_ARAC_FAMILY_2"/>
    <property type="match status" value="1"/>
</dbReference>
<keyword evidence="8" id="KW-1185">Reference proteome</keyword>
<reference evidence="7 8" key="1">
    <citation type="submission" date="2018-03" db="EMBL/GenBank/DDBJ databases">
        <title>Genomic Encyclopedia of Archaeal and Bacterial Type Strains, Phase II (KMG-II): from individual species to whole genera.</title>
        <authorList>
            <person name="Goeker M."/>
        </authorList>
    </citation>
    <scope>NUCLEOTIDE SEQUENCE [LARGE SCALE GENOMIC DNA]</scope>
    <source>
        <strain evidence="7 8">DSM 100214</strain>
    </source>
</reference>
<dbReference type="RefSeq" id="WP_170119980.1">
    <property type="nucleotide sequence ID" value="NZ_QICL01000001.1"/>
</dbReference>
<organism evidence="7 8">
    <name type="scientific">Dysgonomonas alginatilytica</name>
    <dbReference type="NCBI Taxonomy" id="1605892"/>
    <lineage>
        <taxon>Bacteria</taxon>
        <taxon>Pseudomonadati</taxon>
        <taxon>Bacteroidota</taxon>
        <taxon>Bacteroidia</taxon>
        <taxon>Bacteroidales</taxon>
        <taxon>Dysgonomonadaceae</taxon>
        <taxon>Dysgonomonas</taxon>
    </lineage>
</organism>
<keyword evidence="2 7" id="KW-0238">DNA-binding</keyword>
<evidence type="ECO:0000256" key="4">
    <source>
        <dbReference type="PROSITE-ProRule" id="PRU00339"/>
    </source>
</evidence>
<dbReference type="Pfam" id="PF12833">
    <property type="entry name" value="HTH_18"/>
    <property type="match status" value="1"/>
</dbReference>
<feature type="domain" description="HTH araC/xylS-type" evidence="6">
    <location>
        <begin position="455"/>
        <end position="561"/>
    </location>
</feature>
<evidence type="ECO:0000313" key="8">
    <source>
        <dbReference type="Proteomes" id="UP000247973"/>
    </source>
</evidence>
<dbReference type="GO" id="GO:0003700">
    <property type="term" value="F:DNA-binding transcription factor activity"/>
    <property type="evidence" value="ECO:0007669"/>
    <property type="project" value="InterPro"/>
</dbReference>
<dbReference type="PROSITE" id="PS51257">
    <property type="entry name" value="PROKAR_LIPOPROTEIN"/>
    <property type="match status" value="1"/>
</dbReference>
<dbReference type="InterPro" id="IPR019734">
    <property type="entry name" value="TPR_rpt"/>
</dbReference>
<dbReference type="Gene3D" id="1.10.10.60">
    <property type="entry name" value="Homeodomain-like"/>
    <property type="match status" value="2"/>
</dbReference>
<dbReference type="Pfam" id="PF13424">
    <property type="entry name" value="TPR_12"/>
    <property type="match status" value="1"/>
</dbReference>
<dbReference type="PROSITE" id="PS50005">
    <property type="entry name" value="TPR"/>
    <property type="match status" value="1"/>
</dbReference>
<dbReference type="Gene3D" id="1.25.40.10">
    <property type="entry name" value="Tetratricopeptide repeat domain"/>
    <property type="match status" value="1"/>
</dbReference>
<dbReference type="AlphaFoldDB" id="A0A2V3PWE0"/>
<feature type="repeat" description="TPR" evidence="4">
    <location>
        <begin position="158"/>
        <end position="191"/>
    </location>
</feature>
<dbReference type="EMBL" id="QICL01000001">
    <property type="protein sequence ID" value="PXV68898.1"/>
    <property type="molecule type" value="Genomic_DNA"/>
</dbReference>
<evidence type="ECO:0000256" key="5">
    <source>
        <dbReference type="SAM" id="Phobius"/>
    </source>
</evidence>
<accession>A0A2V3PWE0</accession>
<evidence type="ECO:0000256" key="1">
    <source>
        <dbReference type="ARBA" id="ARBA00023015"/>
    </source>
</evidence>
<dbReference type="InterPro" id="IPR011990">
    <property type="entry name" value="TPR-like_helical_dom_sf"/>
</dbReference>
<dbReference type="SUPFAM" id="SSF46689">
    <property type="entry name" value="Homeodomain-like"/>
    <property type="match status" value="1"/>
</dbReference>
<dbReference type="InterPro" id="IPR018060">
    <property type="entry name" value="HTH_AraC"/>
</dbReference>
<dbReference type="PANTHER" id="PTHR43280">
    <property type="entry name" value="ARAC-FAMILY TRANSCRIPTIONAL REGULATOR"/>
    <property type="match status" value="1"/>
</dbReference>
<keyword evidence="5" id="KW-0472">Membrane</keyword>
<dbReference type="Proteomes" id="UP000247973">
    <property type="component" value="Unassembled WGS sequence"/>
</dbReference>